<dbReference type="Proteomes" id="UP000614460">
    <property type="component" value="Unassembled WGS sequence"/>
</dbReference>
<dbReference type="PANTHER" id="PTHR32552">
    <property type="entry name" value="FERRICHROME IRON RECEPTOR-RELATED"/>
    <property type="match status" value="1"/>
</dbReference>
<evidence type="ECO:0000256" key="8">
    <source>
        <dbReference type="ARBA" id="ARBA00023077"/>
    </source>
</evidence>
<dbReference type="GO" id="GO:0006826">
    <property type="term" value="P:iron ion transport"/>
    <property type="evidence" value="ECO:0007669"/>
    <property type="project" value="UniProtKB-KW"/>
</dbReference>
<feature type="domain" description="TonB-dependent receptor plug" evidence="15">
    <location>
        <begin position="119"/>
        <end position="225"/>
    </location>
</feature>
<evidence type="ECO:0000256" key="7">
    <source>
        <dbReference type="ARBA" id="ARBA00023065"/>
    </source>
</evidence>
<evidence type="ECO:0000313" key="17">
    <source>
        <dbReference type="Proteomes" id="UP000614460"/>
    </source>
</evidence>
<dbReference type="RefSeq" id="WP_182498848.1">
    <property type="nucleotide sequence ID" value="NZ_BMKM01000002.1"/>
</dbReference>
<keyword evidence="17" id="KW-1185">Reference proteome</keyword>
<dbReference type="SUPFAM" id="SSF49464">
    <property type="entry name" value="Carboxypeptidase regulatory domain-like"/>
    <property type="match status" value="1"/>
</dbReference>
<sequence length="929" mass="104079">MPFVKIGFVFIILLMISSIVQAQEISISGKITDDKDNPLSETTVKINKSEVKTDHSGAYNLIVPTTGKYEIIIHRLGFKRINQTIEINSQNQVFDFKLFSMDYHIEEVLISTQKRVQNKVDVPITIDVLGGEKLNRLNLQELNELSAFTPGVQLAIQSVNNPAFVIRGITSDDLDPRSQPRVSLSMDAVPISRPALAVSELFDMERIEVAKGPQGTLLGRSAQIGAINMIRKKPVKDQQLDFKGQYGNYNRRLINAMYNYGSEDSRFANRFSLAYHAQDGFVKNLSGGTLNGKNTLAFRNSSRYFLKNDGTIDLILSYQHDDAPGTSFKNGVWKPKNGDLKPSTFADLDKGKELGIKRDVSSATLLHDQRLSESWTLSTVTGFNKYDAKENFDIDGTAAHVINGMDHSFGKQFSQEFRLNYNKGNRFNGFIGLNYFYEDSKETVGLDVNEQNLFPAFASSLFNAQFKKQLTGAFKNMGDGASSFAQYTGVINNLVDKIFPLSPPLLLNGVPQPYRTMPNIYEMLSYELNSMNFMAVLPAEYQALLKQLVPSGELTADVLKNLLNRFAAEQAEQLNAISGAPLSPSHNESYSLLGRTNSFDIFLDGTYDLTEKLQLTAGIRGTFERLTGGYLAPESKDPSIIAQMQNKNNNLLAPVANDWITESKNYFSYVGRLAMNYKFHSQHNIYATVSKGRRPPVIYIWPGANKNLKAEIVWNYELGIKGIYNNKLSYAFAGYYYDWSNFQTTRLVQVEGTVGVQPVAEDAGKARSYGFEGTLEYQLLKSLNVFSNYAYVDARFNEKDSQGNQQVFAGNTFRMVPKHSITIGFDATHELSPTKQIFLRPNYNFKSKVYFEDENREVLSQEGFGIMNATLGFKFKKSNKRSFEIGVFGKNILDQKYVMDAGNSGDNIDLPTFVAGPRAIYGASFGLNL</sequence>
<evidence type="ECO:0000256" key="2">
    <source>
        <dbReference type="ARBA" id="ARBA00022448"/>
    </source>
</evidence>
<dbReference type="InterPro" id="IPR000531">
    <property type="entry name" value="Beta-barrel_TonB"/>
</dbReference>
<evidence type="ECO:0000256" key="4">
    <source>
        <dbReference type="ARBA" id="ARBA00022496"/>
    </source>
</evidence>
<dbReference type="PANTHER" id="PTHR32552:SF81">
    <property type="entry name" value="TONB-DEPENDENT OUTER MEMBRANE RECEPTOR"/>
    <property type="match status" value="1"/>
</dbReference>
<keyword evidence="2 11" id="KW-0813">Transport</keyword>
<evidence type="ECO:0000256" key="13">
    <source>
        <dbReference type="SAM" id="SignalP"/>
    </source>
</evidence>
<feature type="domain" description="TonB-dependent receptor-like beta-barrel" evidence="14">
    <location>
        <begin position="585"/>
        <end position="887"/>
    </location>
</feature>
<organism evidence="16 17">
    <name type="scientific">Sphingobacterium cellulitidis</name>
    <dbReference type="NCBI Taxonomy" id="1768011"/>
    <lineage>
        <taxon>Bacteria</taxon>
        <taxon>Pseudomonadati</taxon>
        <taxon>Bacteroidota</taxon>
        <taxon>Sphingobacteriia</taxon>
        <taxon>Sphingobacteriales</taxon>
        <taxon>Sphingobacteriaceae</taxon>
        <taxon>Sphingobacterium</taxon>
    </lineage>
</organism>
<evidence type="ECO:0000259" key="15">
    <source>
        <dbReference type="Pfam" id="PF07715"/>
    </source>
</evidence>
<keyword evidence="8 12" id="KW-0798">TonB box</keyword>
<keyword evidence="7" id="KW-0406">Ion transport</keyword>
<keyword evidence="4" id="KW-0410">Iron transport</keyword>
<dbReference type="SUPFAM" id="SSF56935">
    <property type="entry name" value="Porins"/>
    <property type="match status" value="1"/>
</dbReference>
<dbReference type="InterPro" id="IPR036942">
    <property type="entry name" value="Beta-barrel_TonB_sf"/>
</dbReference>
<comment type="caution">
    <text evidence="16">The sequence shown here is derived from an EMBL/GenBank/DDBJ whole genome shotgun (WGS) entry which is preliminary data.</text>
</comment>
<proteinExistence type="inferred from homology"/>
<keyword evidence="6" id="KW-0408">Iron</keyword>
<keyword evidence="10 11" id="KW-0998">Cell outer membrane</keyword>
<dbReference type="InterPro" id="IPR039426">
    <property type="entry name" value="TonB-dep_rcpt-like"/>
</dbReference>
<keyword evidence="3 11" id="KW-1134">Transmembrane beta strand</keyword>
<reference evidence="16" key="1">
    <citation type="journal article" date="2014" name="Int. J. Syst. Evol. Microbiol.">
        <title>Complete genome sequence of Corynebacterium casei LMG S-19264T (=DSM 44701T), isolated from a smear-ripened cheese.</title>
        <authorList>
            <consortium name="US DOE Joint Genome Institute (JGI-PGF)"/>
            <person name="Walter F."/>
            <person name="Albersmeier A."/>
            <person name="Kalinowski J."/>
            <person name="Ruckert C."/>
        </authorList>
    </citation>
    <scope>NUCLEOTIDE SEQUENCE</scope>
    <source>
        <strain evidence="16">CGMCC 1.15966</strain>
    </source>
</reference>
<dbReference type="InterPro" id="IPR008969">
    <property type="entry name" value="CarboxyPept-like_regulatory"/>
</dbReference>
<dbReference type="Gene3D" id="2.60.40.1120">
    <property type="entry name" value="Carboxypeptidase-like, regulatory domain"/>
    <property type="match status" value="1"/>
</dbReference>
<evidence type="ECO:0000256" key="3">
    <source>
        <dbReference type="ARBA" id="ARBA00022452"/>
    </source>
</evidence>
<evidence type="ECO:0000256" key="11">
    <source>
        <dbReference type="PROSITE-ProRule" id="PRU01360"/>
    </source>
</evidence>
<comment type="subcellular location">
    <subcellularLocation>
        <location evidence="1 11">Cell outer membrane</location>
        <topology evidence="1 11">Multi-pass membrane protein</topology>
    </subcellularLocation>
</comment>
<dbReference type="InterPro" id="IPR012910">
    <property type="entry name" value="Plug_dom"/>
</dbReference>
<evidence type="ECO:0000256" key="10">
    <source>
        <dbReference type="ARBA" id="ARBA00023237"/>
    </source>
</evidence>
<evidence type="ECO:0008006" key="18">
    <source>
        <dbReference type="Google" id="ProtNLM"/>
    </source>
</evidence>
<evidence type="ECO:0000256" key="12">
    <source>
        <dbReference type="RuleBase" id="RU003357"/>
    </source>
</evidence>
<feature type="signal peptide" evidence="13">
    <location>
        <begin position="1"/>
        <end position="22"/>
    </location>
</feature>
<name>A0A8H9KV49_9SPHI</name>
<protein>
    <recommendedName>
        <fullName evidence="18">TonB-dependent receptor</fullName>
    </recommendedName>
</protein>
<dbReference type="Pfam" id="PF07715">
    <property type="entry name" value="Plug"/>
    <property type="match status" value="1"/>
</dbReference>
<keyword evidence="13" id="KW-0732">Signal</keyword>
<dbReference type="Pfam" id="PF00593">
    <property type="entry name" value="TonB_dep_Rec_b-barrel"/>
    <property type="match status" value="1"/>
</dbReference>
<evidence type="ECO:0000256" key="6">
    <source>
        <dbReference type="ARBA" id="ARBA00023004"/>
    </source>
</evidence>
<keyword evidence="5 11" id="KW-0812">Transmembrane</keyword>
<dbReference type="GO" id="GO:0009279">
    <property type="term" value="C:cell outer membrane"/>
    <property type="evidence" value="ECO:0007669"/>
    <property type="project" value="UniProtKB-SubCell"/>
</dbReference>
<dbReference type="EMBL" id="BMKM01000002">
    <property type="protein sequence ID" value="GGE15100.1"/>
    <property type="molecule type" value="Genomic_DNA"/>
</dbReference>
<dbReference type="PROSITE" id="PS52016">
    <property type="entry name" value="TONB_DEPENDENT_REC_3"/>
    <property type="match status" value="1"/>
</dbReference>
<evidence type="ECO:0000259" key="14">
    <source>
        <dbReference type="Pfam" id="PF00593"/>
    </source>
</evidence>
<dbReference type="Pfam" id="PF13715">
    <property type="entry name" value="CarbopepD_reg_2"/>
    <property type="match status" value="1"/>
</dbReference>
<gene>
    <name evidence="16" type="ORF">GCM10011516_11140</name>
</gene>
<evidence type="ECO:0000256" key="9">
    <source>
        <dbReference type="ARBA" id="ARBA00023136"/>
    </source>
</evidence>
<dbReference type="Gene3D" id="2.40.170.20">
    <property type="entry name" value="TonB-dependent receptor, beta-barrel domain"/>
    <property type="match status" value="2"/>
</dbReference>
<dbReference type="AlphaFoldDB" id="A0A8H9KV49"/>
<evidence type="ECO:0000256" key="1">
    <source>
        <dbReference type="ARBA" id="ARBA00004571"/>
    </source>
</evidence>
<comment type="similarity">
    <text evidence="11 12">Belongs to the TonB-dependent receptor family.</text>
</comment>
<evidence type="ECO:0000256" key="5">
    <source>
        <dbReference type="ARBA" id="ARBA00022692"/>
    </source>
</evidence>
<keyword evidence="9 11" id="KW-0472">Membrane</keyword>
<feature type="chain" id="PRO_5034076117" description="TonB-dependent receptor" evidence="13">
    <location>
        <begin position="23"/>
        <end position="929"/>
    </location>
</feature>
<evidence type="ECO:0000313" key="16">
    <source>
        <dbReference type="EMBL" id="GGE15100.1"/>
    </source>
</evidence>
<accession>A0A8H9KV49</accession>
<reference evidence="16" key="2">
    <citation type="submission" date="2020-09" db="EMBL/GenBank/DDBJ databases">
        <authorList>
            <person name="Sun Q."/>
            <person name="Zhou Y."/>
        </authorList>
    </citation>
    <scope>NUCLEOTIDE SEQUENCE</scope>
    <source>
        <strain evidence="16">CGMCC 1.15966</strain>
    </source>
</reference>